<dbReference type="InterPro" id="IPR022789">
    <property type="entry name" value="ParD"/>
</dbReference>
<reference evidence="3" key="2">
    <citation type="submission" date="2021-04" db="EMBL/GenBank/DDBJ databases">
        <authorList>
            <person name="Gilroy R."/>
        </authorList>
    </citation>
    <scope>NUCLEOTIDE SEQUENCE</scope>
    <source>
        <strain evidence="3">Gambia16-554</strain>
    </source>
</reference>
<protein>
    <submittedName>
        <fullName evidence="3">Type II toxin-antitoxin system ParD family antitoxin</fullName>
    </submittedName>
</protein>
<dbReference type="EMBL" id="DXAW01000021">
    <property type="protein sequence ID" value="HIZ85003.1"/>
    <property type="molecule type" value="Genomic_DNA"/>
</dbReference>
<proteinExistence type="inferred from homology"/>
<dbReference type="InterPro" id="IPR010985">
    <property type="entry name" value="Ribbon_hlx_hlx"/>
</dbReference>
<dbReference type="PANTHER" id="PTHR36582:SF2">
    <property type="entry name" value="ANTITOXIN PARD"/>
    <property type="match status" value="1"/>
</dbReference>
<dbReference type="NCBIfam" id="TIGR02606">
    <property type="entry name" value="antidote_CC2985"/>
    <property type="match status" value="1"/>
</dbReference>
<dbReference type="Proteomes" id="UP000824115">
    <property type="component" value="Unassembled WGS sequence"/>
</dbReference>
<gene>
    <name evidence="3" type="ORF">IAC04_00735</name>
</gene>
<comment type="similarity">
    <text evidence="1">Belongs to the ParD antitoxin family.</text>
</comment>
<dbReference type="AlphaFoldDB" id="A0A9D2GP35"/>
<comment type="caution">
    <text evidence="3">The sequence shown here is derived from an EMBL/GenBank/DDBJ whole genome shotgun (WGS) entry which is preliminary data.</text>
</comment>
<dbReference type="InterPro" id="IPR038296">
    <property type="entry name" value="ParD_sf"/>
</dbReference>
<organism evidence="3 4">
    <name type="scientific">Candidatus Coprenecus stercoravium</name>
    <dbReference type="NCBI Taxonomy" id="2840735"/>
    <lineage>
        <taxon>Bacteria</taxon>
        <taxon>Pseudomonadati</taxon>
        <taxon>Bacteroidota</taxon>
        <taxon>Bacteroidia</taxon>
        <taxon>Bacteroidales</taxon>
        <taxon>Rikenellaceae</taxon>
        <taxon>Rikenellaceae incertae sedis</taxon>
        <taxon>Candidatus Coprenecus</taxon>
    </lineage>
</organism>
<name>A0A9D2GP35_9BACT</name>
<evidence type="ECO:0000313" key="3">
    <source>
        <dbReference type="EMBL" id="HIZ85003.1"/>
    </source>
</evidence>
<sequence>MKNTSVALGPHFDNFIQVSLETGRYGNASEIVRAGLRLLEEEELRVNALRCAINDGLNSGIATNFDPVAHLARLKTGLPDE</sequence>
<dbReference type="GO" id="GO:0006355">
    <property type="term" value="P:regulation of DNA-templated transcription"/>
    <property type="evidence" value="ECO:0007669"/>
    <property type="project" value="InterPro"/>
</dbReference>
<dbReference type="Gene3D" id="6.10.10.120">
    <property type="entry name" value="Antitoxin ParD1-like"/>
    <property type="match status" value="1"/>
</dbReference>
<dbReference type="PANTHER" id="PTHR36582">
    <property type="entry name" value="ANTITOXIN PARD"/>
    <property type="match status" value="1"/>
</dbReference>
<reference evidence="3" key="1">
    <citation type="journal article" date="2021" name="PeerJ">
        <title>Extensive microbial diversity within the chicken gut microbiome revealed by metagenomics and culture.</title>
        <authorList>
            <person name="Gilroy R."/>
            <person name="Ravi A."/>
            <person name="Getino M."/>
            <person name="Pursley I."/>
            <person name="Horton D.L."/>
            <person name="Alikhan N.F."/>
            <person name="Baker D."/>
            <person name="Gharbi K."/>
            <person name="Hall N."/>
            <person name="Watson M."/>
            <person name="Adriaenssens E.M."/>
            <person name="Foster-Nyarko E."/>
            <person name="Jarju S."/>
            <person name="Secka A."/>
            <person name="Antonio M."/>
            <person name="Oren A."/>
            <person name="Chaudhuri R.R."/>
            <person name="La Ragione R."/>
            <person name="Hildebrand F."/>
            <person name="Pallen M.J."/>
        </authorList>
    </citation>
    <scope>NUCLEOTIDE SEQUENCE</scope>
    <source>
        <strain evidence="3">Gambia16-554</strain>
    </source>
</reference>
<evidence type="ECO:0000256" key="2">
    <source>
        <dbReference type="ARBA" id="ARBA00022649"/>
    </source>
</evidence>
<dbReference type="SUPFAM" id="SSF47598">
    <property type="entry name" value="Ribbon-helix-helix"/>
    <property type="match status" value="1"/>
</dbReference>
<accession>A0A9D2GP35</accession>
<dbReference type="Pfam" id="PF03693">
    <property type="entry name" value="ParD_antitoxin"/>
    <property type="match status" value="1"/>
</dbReference>
<keyword evidence="2" id="KW-1277">Toxin-antitoxin system</keyword>
<evidence type="ECO:0000256" key="1">
    <source>
        <dbReference type="ARBA" id="ARBA00008580"/>
    </source>
</evidence>
<evidence type="ECO:0000313" key="4">
    <source>
        <dbReference type="Proteomes" id="UP000824115"/>
    </source>
</evidence>